<keyword evidence="7" id="KW-1185">Reference proteome</keyword>
<evidence type="ECO:0000256" key="4">
    <source>
        <dbReference type="ARBA" id="ARBA00023163"/>
    </source>
</evidence>
<dbReference type="SUPFAM" id="SSF88946">
    <property type="entry name" value="Sigma2 domain of RNA polymerase sigma factors"/>
    <property type="match status" value="1"/>
</dbReference>
<dbReference type="AlphaFoldDB" id="A0A6G9AIB6"/>
<keyword evidence="4" id="KW-0804">Transcription</keyword>
<dbReference type="Gene3D" id="1.10.1740.10">
    <property type="match status" value="1"/>
</dbReference>
<evidence type="ECO:0000256" key="2">
    <source>
        <dbReference type="ARBA" id="ARBA00023015"/>
    </source>
</evidence>
<dbReference type="InterPro" id="IPR036388">
    <property type="entry name" value="WH-like_DNA-bd_sf"/>
</dbReference>
<comment type="similarity">
    <text evidence="1">Belongs to the sigma-70 factor family. ECF subfamily.</text>
</comment>
<dbReference type="RefSeq" id="WP_167205580.1">
    <property type="nucleotide sequence ID" value="NZ_CP050063.1"/>
</dbReference>
<reference evidence="6 7" key="1">
    <citation type="submission" date="2020-03" db="EMBL/GenBank/DDBJ databases">
        <authorList>
            <person name="Kim M.K."/>
        </authorList>
    </citation>
    <scope>NUCLEOTIDE SEQUENCE [LARGE SCALE GENOMIC DNA]</scope>
    <source>
        <strain evidence="6 7">BT328</strain>
    </source>
</reference>
<evidence type="ECO:0000313" key="7">
    <source>
        <dbReference type="Proteomes" id="UP000501802"/>
    </source>
</evidence>
<dbReference type="InterPro" id="IPR039425">
    <property type="entry name" value="RNA_pol_sigma-70-like"/>
</dbReference>
<protein>
    <submittedName>
        <fullName evidence="6">Sigma-70 family RNA polymerase sigma factor</fullName>
    </submittedName>
</protein>
<dbReference type="NCBIfam" id="TIGR02937">
    <property type="entry name" value="sigma70-ECF"/>
    <property type="match status" value="1"/>
</dbReference>
<dbReference type="GO" id="GO:0016987">
    <property type="term" value="F:sigma factor activity"/>
    <property type="evidence" value="ECO:0007669"/>
    <property type="project" value="UniProtKB-KW"/>
</dbReference>
<evidence type="ECO:0000256" key="1">
    <source>
        <dbReference type="ARBA" id="ARBA00010641"/>
    </source>
</evidence>
<organism evidence="6 7">
    <name type="scientific">Spirosoma aureum</name>
    <dbReference type="NCBI Taxonomy" id="2692134"/>
    <lineage>
        <taxon>Bacteria</taxon>
        <taxon>Pseudomonadati</taxon>
        <taxon>Bacteroidota</taxon>
        <taxon>Cytophagia</taxon>
        <taxon>Cytophagales</taxon>
        <taxon>Cytophagaceae</taxon>
        <taxon>Spirosoma</taxon>
    </lineage>
</organism>
<gene>
    <name evidence="6" type="ORF">G8759_04385</name>
</gene>
<evidence type="ECO:0000259" key="5">
    <source>
        <dbReference type="Pfam" id="PF08281"/>
    </source>
</evidence>
<dbReference type="EMBL" id="CP050063">
    <property type="protein sequence ID" value="QIP11923.1"/>
    <property type="molecule type" value="Genomic_DNA"/>
</dbReference>
<dbReference type="InterPro" id="IPR014284">
    <property type="entry name" value="RNA_pol_sigma-70_dom"/>
</dbReference>
<evidence type="ECO:0000313" key="6">
    <source>
        <dbReference type="EMBL" id="QIP11923.1"/>
    </source>
</evidence>
<evidence type="ECO:0000256" key="3">
    <source>
        <dbReference type="ARBA" id="ARBA00023082"/>
    </source>
</evidence>
<dbReference type="InterPro" id="IPR013324">
    <property type="entry name" value="RNA_pol_sigma_r3/r4-like"/>
</dbReference>
<accession>A0A6G9AIB6</accession>
<keyword evidence="2" id="KW-0805">Transcription regulation</keyword>
<keyword evidence="3" id="KW-0731">Sigma factor</keyword>
<dbReference type="KEGG" id="spib:G8759_04385"/>
<dbReference type="Gene3D" id="1.10.10.10">
    <property type="entry name" value="Winged helix-like DNA-binding domain superfamily/Winged helix DNA-binding domain"/>
    <property type="match status" value="1"/>
</dbReference>
<dbReference type="GO" id="GO:0003677">
    <property type="term" value="F:DNA binding"/>
    <property type="evidence" value="ECO:0007669"/>
    <property type="project" value="InterPro"/>
</dbReference>
<dbReference type="Pfam" id="PF08281">
    <property type="entry name" value="Sigma70_r4_2"/>
    <property type="match status" value="1"/>
</dbReference>
<dbReference type="PANTHER" id="PTHR43133">
    <property type="entry name" value="RNA POLYMERASE ECF-TYPE SIGMA FACTO"/>
    <property type="match status" value="1"/>
</dbReference>
<dbReference type="CDD" id="cd06171">
    <property type="entry name" value="Sigma70_r4"/>
    <property type="match status" value="1"/>
</dbReference>
<dbReference type="InterPro" id="IPR013325">
    <property type="entry name" value="RNA_pol_sigma_r2"/>
</dbReference>
<proteinExistence type="inferred from homology"/>
<dbReference type="GO" id="GO:0006352">
    <property type="term" value="P:DNA-templated transcription initiation"/>
    <property type="evidence" value="ECO:0007669"/>
    <property type="project" value="InterPro"/>
</dbReference>
<sequence>MNNAENGQYVDALILQALRQNDEKALQYLFNTYYNPLFRTGIKWSFDSTLTEEAIQAIFQDLWQYRHTLGDVVSFEAYLKGSLKKRLAKAVIKLQRTATEPLDGVYLPVTSYEEILVAQEEDAIRRSQLVQAMNELTSRQKQIITLKYFEELSYKEISEQTGLQIDSIYKTLHEALKRLKTLLKPI</sequence>
<dbReference type="Proteomes" id="UP000501802">
    <property type="component" value="Chromosome"/>
</dbReference>
<dbReference type="SUPFAM" id="SSF88659">
    <property type="entry name" value="Sigma3 and sigma4 domains of RNA polymerase sigma factors"/>
    <property type="match status" value="1"/>
</dbReference>
<feature type="domain" description="RNA polymerase sigma factor 70 region 4 type 2" evidence="5">
    <location>
        <begin position="128"/>
        <end position="179"/>
    </location>
</feature>
<dbReference type="PANTHER" id="PTHR43133:SF46">
    <property type="entry name" value="RNA POLYMERASE SIGMA-70 FACTOR ECF SUBFAMILY"/>
    <property type="match status" value="1"/>
</dbReference>
<name>A0A6G9AIB6_9BACT</name>
<dbReference type="InterPro" id="IPR013249">
    <property type="entry name" value="RNA_pol_sigma70_r4_t2"/>
</dbReference>